<dbReference type="OrthoDB" id="433924at2759"/>
<dbReference type="InterPro" id="IPR023780">
    <property type="entry name" value="Chromo_domain"/>
</dbReference>
<dbReference type="InterPro" id="IPR017984">
    <property type="entry name" value="Chromo_dom_subgr"/>
</dbReference>
<dbReference type="Pfam" id="PF00385">
    <property type="entry name" value="Chromo"/>
    <property type="match status" value="1"/>
</dbReference>
<protein>
    <recommendedName>
        <fullName evidence="3">Chromo domain-containing protein</fullName>
    </recommendedName>
</protein>
<evidence type="ECO:0000259" key="3">
    <source>
        <dbReference type="PROSITE" id="PS50013"/>
    </source>
</evidence>
<evidence type="ECO:0000256" key="1">
    <source>
        <dbReference type="ARBA" id="ARBA00004123"/>
    </source>
</evidence>
<dbReference type="InterPro" id="IPR000953">
    <property type="entry name" value="Chromo/chromo_shadow_dom"/>
</dbReference>
<keyword evidence="2" id="KW-0539">Nucleus</keyword>
<accession>A0A6V7VBY1</accession>
<dbReference type="GO" id="GO:0005634">
    <property type="term" value="C:nucleus"/>
    <property type="evidence" value="ECO:0007669"/>
    <property type="project" value="UniProtKB-SubCell"/>
</dbReference>
<dbReference type="InterPro" id="IPR008251">
    <property type="entry name" value="Chromo_shadow_dom"/>
</dbReference>
<name>A0A6V7VBY1_MELEN</name>
<reference evidence="4 5" key="1">
    <citation type="submission" date="2020-08" db="EMBL/GenBank/DDBJ databases">
        <authorList>
            <person name="Koutsovoulos G."/>
            <person name="Danchin GJ E."/>
        </authorList>
    </citation>
    <scope>NUCLEOTIDE SEQUENCE [LARGE SCALE GENOMIC DNA]</scope>
</reference>
<dbReference type="CDD" id="cd00034">
    <property type="entry name" value="CSD"/>
    <property type="match status" value="1"/>
</dbReference>
<gene>
    <name evidence="4" type="ORF">MENT_LOCUS23374</name>
</gene>
<dbReference type="InterPro" id="IPR016197">
    <property type="entry name" value="Chromo-like_dom_sf"/>
</dbReference>
<dbReference type="PANTHER" id="PTHR22812">
    <property type="entry name" value="CHROMOBOX PROTEIN"/>
    <property type="match status" value="1"/>
</dbReference>
<dbReference type="Proteomes" id="UP000580250">
    <property type="component" value="Unassembled WGS sequence"/>
</dbReference>
<organism evidence="4 5">
    <name type="scientific">Meloidogyne enterolobii</name>
    <name type="common">Root-knot nematode worm</name>
    <name type="synonym">Meloidogyne mayaguensis</name>
    <dbReference type="NCBI Taxonomy" id="390850"/>
    <lineage>
        <taxon>Eukaryota</taxon>
        <taxon>Metazoa</taxon>
        <taxon>Ecdysozoa</taxon>
        <taxon>Nematoda</taxon>
        <taxon>Chromadorea</taxon>
        <taxon>Rhabditida</taxon>
        <taxon>Tylenchina</taxon>
        <taxon>Tylenchomorpha</taxon>
        <taxon>Tylenchoidea</taxon>
        <taxon>Meloidogynidae</taxon>
        <taxon>Meloidogyninae</taxon>
        <taxon>Meloidogyne</taxon>
    </lineage>
</organism>
<dbReference type="InterPro" id="IPR051219">
    <property type="entry name" value="Heterochromatin_chromo-domain"/>
</dbReference>
<comment type="caution">
    <text evidence="4">The sequence shown here is derived from an EMBL/GenBank/DDBJ whole genome shotgun (WGS) entry which is preliminary data.</text>
</comment>
<dbReference type="Gene3D" id="2.40.50.40">
    <property type="match status" value="2"/>
</dbReference>
<dbReference type="Pfam" id="PF01393">
    <property type="entry name" value="Chromo_shadow"/>
    <property type="match status" value="1"/>
</dbReference>
<evidence type="ECO:0000313" key="4">
    <source>
        <dbReference type="EMBL" id="CAD2171854.1"/>
    </source>
</evidence>
<dbReference type="PROSITE" id="PS50013">
    <property type="entry name" value="CHROMO_2"/>
    <property type="match status" value="1"/>
</dbReference>
<sequence length="138" mass="16356">MAPKRSKKTSTSFSSSKHHNQFVVEAIVNKRMTIDGKVEYLLKWEGHSENEKSWEPETNLSCSDLIEKFNKFQKLMKRTNSSEPVEEIIGVTQMDSEIYYLMKYIGTEKSYFFPSQFVKINYAELVIRFFETRYTEDH</sequence>
<evidence type="ECO:0000313" key="5">
    <source>
        <dbReference type="Proteomes" id="UP000580250"/>
    </source>
</evidence>
<dbReference type="AlphaFoldDB" id="A0A6V7VBY1"/>
<feature type="domain" description="Chromo" evidence="3">
    <location>
        <begin position="22"/>
        <end position="81"/>
    </location>
</feature>
<dbReference type="SUPFAM" id="SSF54160">
    <property type="entry name" value="Chromo domain-like"/>
    <property type="match status" value="2"/>
</dbReference>
<dbReference type="EMBL" id="CAJEWN010000191">
    <property type="protein sequence ID" value="CAD2171854.1"/>
    <property type="molecule type" value="Genomic_DNA"/>
</dbReference>
<comment type="subcellular location">
    <subcellularLocation>
        <location evidence="1">Nucleus</location>
    </subcellularLocation>
</comment>
<dbReference type="PRINTS" id="PR00504">
    <property type="entry name" value="CHROMODOMAIN"/>
</dbReference>
<dbReference type="SMART" id="SM00298">
    <property type="entry name" value="CHROMO"/>
    <property type="match status" value="1"/>
</dbReference>
<proteinExistence type="predicted"/>
<evidence type="ECO:0000256" key="2">
    <source>
        <dbReference type="ARBA" id="ARBA00023242"/>
    </source>
</evidence>